<feature type="region of interest" description="Disordered" evidence="1">
    <location>
        <begin position="76"/>
        <end position="96"/>
    </location>
</feature>
<gene>
    <name evidence="2" type="ORF">LX32DRAFT_14909</name>
</gene>
<reference evidence="2" key="1">
    <citation type="submission" date="2021-06" db="EMBL/GenBank/DDBJ databases">
        <title>Comparative genomics, transcriptomics and evolutionary studies reveal genomic signatures of adaptation to plant cell wall in hemibiotrophic fungi.</title>
        <authorList>
            <consortium name="DOE Joint Genome Institute"/>
            <person name="Baroncelli R."/>
            <person name="Diaz J.F."/>
            <person name="Benocci T."/>
            <person name="Peng M."/>
            <person name="Battaglia E."/>
            <person name="Haridas S."/>
            <person name="Andreopoulos W."/>
            <person name="Labutti K."/>
            <person name="Pangilinan J."/>
            <person name="Floch G.L."/>
            <person name="Makela M.R."/>
            <person name="Henrissat B."/>
            <person name="Grigoriev I.V."/>
            <person name="Crouch J.A."/>
            <person name="De Vries R.P."/>
            <person name="Sukno S.A."/>
            <person name="Thon M.R."/>
        </authorList>
    </citation>
    <scope>NUCLEOTIDE SEQUENCE</scope>
    <source>
        <strain evidence="2">MAFF235873</strain>
    </source>
</reference>
<evidence type="ECO:0000313" key="2">
    <source>
        <dbReference type="EMBL" id="KAK2026651.1"/>
    </source>
</evidence>
<dbReference type="AlphaFoldDB" id="A0AAD9LY35"/>
<organism evidence="2 3">
    <name type="scientific">Colletotrichum zoysiae</name>
    <dbReference type="NCBI Taxonomy" id="1216348"/>
    <lineage>
        <taxon>Eukaryota</taxon>
        <taxon>Fungi</taxon>
        <taxon>Dikarya</taxon>
        <taxon>Ascomycota</taxon>
        <taxon>Pezizomycotina</taxon>
        <taxon>Sordariomycetes</taxon>
        <taxon>Hypocreomycetidae</taxon>
        <taxon>Glomerellales</taxon>
        <taxon>Glomerellaceae</taxon>
        <taxon>Colletotrichum</taxon>
        <taxon>Colletotrichum graminicola species complex</taxon>
    </lineage>
</organism>
<keyword evidence="3" id="KW-1185">Reference proteome</keyword>
<evidence type="ECO:0000313" key="3">
    <source>
        <dbReference type="Proteomes" id="UP001232148"/>
    </source>
</evidence>
<name>A0AAD9LY35_9PEZI</name>
<accession>A0AAD9LY35</accession>
<proteinExistence type="predicted"/>
<dbReference type="Proteomes" id="UP001232148">
    <property type="component" value="Unassembled WGS sequence"/>
</dbReference>
<protein>
    <submittedName>
        <fullName evidence="2">Uncharacterized protein</fullName>
    </submittedName>
</protein>
<dbReference type="EMBL" id="MU842910">
    <property type="protein sequence ID" value="KAK2026651.1"/>
    <property type="molecule type" value="Genomic_DNA"/>
</dbReference>
<comment type="caution">
    <text evidence="2">The sequence shown here is derived from an EMBL/GenBank/DDBJ whole genome shotgun (WGS) entry which is preliminary data.</text>
</comment>
<feature type="compositionally biased region" description="Low complexity" evidence="1">
    <location>
        <begin position="81"/>
        <end position="90"/>
    </location>
</feature>
<evidence type="ECO:0000256" key="1">
    <source>
        <dbReference type="SAM" id="MobiDB-lite"/>
    </source>
</evidence>
<sequence length="96" mass="10514">MTAKSRFPPWFGLAWRWTSASSSSSPSPPPPLIAKGRNCWSMLRTPTTIKVDEGSFRSGNGICLTVTIGVAAQMQTDRQTNKQTNKQTNTLREVSG</sequence>